<proteinExistence type="predicted"/>
<dbReference type="AlphaFoldDB" id="K0R0E1"/>
<feature type="non-terminal residue" evidence="2">
    <location>
        <position position="1"/>
    </location>
</feature>
<dbReference type="EMBL" id="AGNL01048390">
    <property type="protein sequence ID" value="EJK45613.1"/>
    <property type="molecule type" value="Genomic_DNA"/>
</dbReference>
<gene>
    <name evidence="2" type="ORF">THAOC_35766</name>
</gene>
<dbReference type="Proteomes" id="UP000266841">
    <property type="component" value="Unassembled WGS sequence"/>
</dbReference>
<evidence type="ECO:0000256" key="1">
    <source>
        <dbReference type="SAM" id="MobiDB-lite"/>
    </source>
</evidence>
<evidence type="ECO:0000313" key="2">
    <source>
        <dbReference type="EMBL" id="EJK45613.1"/>
    </source>
</evidence>
<organism evidence="2 3">
    <name type="scientific">Thalassiosira oceanica</name>
    <name type="common">Marine diatom</name>
    <dbReference type="NCBI Taxonomy" id="159749"/>
    <lineage>
        <taxon>Eukaryota</taxon>
        <taxon>Sar</taxon>
        <taxon>Stramenopiles</taxon>
        <taxon>Ochrophyta</taxon>
        <taxon>Bacillariophyta</taxon>
        <taxon>Coscinodiscophyceae</taxon>
        <taxon>Thalassiosirophycidae</taxon>
        <taxon>Thalassiosirales</taxon>
        <taxon>Thalassiosiraceae</taxon>
        <taxon>Thalassiosira</taxon>
    </lineage>
</organism>
<comment type="caution">
    <text evidence="2">The sequence shown here is derived from an EMBL/GenBank/DDBJ whole genome shotgun (WGS) entry which is preliminary data.</text>
</comment>
<evidence type="ECO:0000313" key="3">
    <source>
        <dbReference type="Proteomes" id="UP000266841"/>
    </source>
</evidence>
<protein>
    <submittedName>
        <fullName evidence="2">Uncharacterized protein</fullName>
    </submittedName>
</protein>
<keyword evidence="3" id="KW-1185">Reference proteome</keyword>
<feature type="region of interest" description="Disordered" evidence="1">
    <location>
        <begin position="1"/>
        <end position="21"/>
    </location>
</feature>
<reference evidence="2 3" key="1">
    <citation type="journal article" date="2012" name="Genome Biol.">
        <title>Genome and low-iron response of an oceanic diatom adapted to chronic iron limitation.</title>
        <authorList>
            <person name="Lommer M."/>
            <person name="Specht M."/>
            <person name="Roy A.S."/>
            <person name="Kraemer L."/>
            <person name="Andreson R."/>
            <person name="Gutowska M.A."/>
            <person name="Wolf J."/>
            <person name="Bergner S.V."/>
            <person name="Schilhabel M.B."/>
            <person name="Klostermeier U.C."/>
            <person name="Beiko R.G."/>
            <person name="Rosenstiel P."/>
            <person name="Hippler M."/>
            <person name="Laroche J."/>
        </authorList>
    </citation>
    <scope>NUCLEOTIDE SEQUENCE [LARGE SCALE GENOMIC DNA]</scope>
    <source>
        <strain evidence="2 3">CCMP1005</strain>
    </source>
</reference>
<name>K0R0E1_THAOC</name>
<accession>K0R0E1</accession>
<sequence>FGWSKRRAERDTRAQRQQRDESIDILALAATSPYLPERSVSLGDGRPKSTEGRFNSSVGALARTCGHQRLSSSSQPKGDPCSYLVNAKPIVGGREIKAPPWKHGLAATDRRSQAKAEAKGVTILSAFIGKNERESAPSVRMVVLSNAAAAAAGGRKTSLGIERGTCRKCREGRPYDVQCLIS</sequence>